<dbReference type="AlphaFoldDB" id="A0A9X2FN92"/>
<keyword evidence="4" id="KW-1185">Reference proteome</keyword>
<dbReference type="Proteomes" id="UP001139006">
    <property type="component" value="Unassembled WGS sequence"/>
</dbReference>
<dbReference type="NCBIfam" id="TIGR04378">
    <property type="entry name" value="myo_inos_iolB"/>
    <property type="match status" value="1"/>
</dbReference>
<reference evidence="3 4" key="1">
    <citation type="journal article" date="2023" name="Int. J. Syst. Evol. Microbiol.">
        <title>Ligilactobacillus ubinensis sp. nov., a novel species isolated from the wild ferment of a durian fruit (Durio zibethinus).</title>
        <authorList>
            <person name="Heng Y.C."/>
            <person name="Menon N."/>
            <person name="Chen B."/>
            <person name="Loo B.Z.L."/>
            <person name="Wong G.W.J."/>
            <person name="Lim A.C.H."/>
            <person name="Silvaraju S."/>
            <person name="Kittelmann S."/>
        </authorList>
    </citation>
    <scope>NUCLEOTIDE SEQUENCE [LARGE SCALE GENOMIC DNA]</scope>
    <source>
        <strain evidence="3 4">WILCCON 0076</strain>
    </source>
</reference>
<dbReference type="InterPro" id="IPR011051">
    <property type="entry name" value="RmlC_Cupin_sf"/>
</dbReference>
<dbReference type="EMBL" id="JAIULA010000018">
    <property type="protein sequence ID" value="MCP0887496.1"/>
    <property type="molecule type" value="Genomic_DNA"/>
</dbReference>
<evidence type="ECO:0000256" key="1">
    <source>
        <dbReference type="ARBA" id="ARBA00023235"/>
    </source>
</evidence>
<dbReference type="Gene3D" id="2.60.120.10">
    <property type="entry name" value="Jelly Rolls"/>
    <property type="match status" value="2"/>
</dbReference>
<dbReference type="GO" id="GO:0019310">
    <property type="term" value="P:inositol catabolic process"/>
    <property type="evidence" value="ECO:0007669"/>
    <property type="project" value="UniProtKB-UniRule"/>
</dbReference>
<protein>
    <recommendedName>
        <fullName evidence="2">5-deoxy-glucuronate isomerase</fullName>
        <ecNumber evidence="2">5.3.1.30</ecNumber>
    </recommendedName>
</protein>
<keyword evidence="1 3" id="KW-0413">Isomerase</keyword>
<evidence type="ECO:0000313" key="4">
    <source>
        <dbReference type="Proteomes" id="UP001139006"/>
    </source>
</evidence>
<sequence length="271" mass="31103">MSLLYHSQNNLVFPGVNLIQQVDEQNSPMKYTGLKVLTIEKSYKYIEKEKAHEVGIVILTGKATVKVNDETFENIGQRQSVFDKIPTDSVYAGVGSSIEVIAETDCKILMAYSPTEKKFPTRLLKGDIHQIEHRGKYNNKRLVQNILPDDLPFADKLLLVEVYTESANWSSYPPHRHDHDNLPTESFLEEIYYHEMNPKTGFVFQHVYTDDHSLDETMTVNSGDVVVVPKGYHPVAVPDGFESYYLNIMAGPSRIWKFHNDPDLEWIINRK</sequence>
<dbReference type="SUPFAM" id="SSF51182">
    <property type="entry name" value="RmlC-like cupins"/>
    <property type="match status" value="1"/>
</dbReference>
<dbReference type="EC" id="5.3.1.30" evidence="2"/>
<dbReference type="RefSeq" id="WP_253361410.1">
    <property type="nucleotide sequence ID" value="NZ_JAIULA010000018.1"/>
</dbReference>
<comment type="caution">
    <text evidence="3">The sequence shown here is derived from an EMBL/GenBank/DDBJ whole genome shotgun (WGS) entry which is preliminary data.</text>
</comment>
<dbReference type="InterPro" id="IPR021120">
    <property type="entry name" value="KduI/IolB_isomerase"/>
</dbReference>
<accession>A0A9X2FN92</accession>
<evidence type="ECO:0000256" key="2">
    <source>
        <dbReference type="NCBIfam" id="TIGR04378"/>
    </source>
</evidence>
<gene>
    <name evidence="3" type="primary">iolB</name>
    <name evidence="3" type="ORF">LB941_09115</name>
</gene>
<dbReference type="PANTHER" id="PTHR39193:SF1">
    <property type="entry name" value="5-DEOXY-GLUCURONATE ISOMERASE"/>
    <property type="match status" value="1"/>
</dbReference>
<dbReference type="InterPro" id="IPR024203">
    <property type="entry name" value="Deoxy-glucuronate_isom_IolB"/>
</dbReference>
<dbReference type="PIRSF" id="PIRSF036628">
    <property type="entry name" value="IolB"/>
    <property type="match status" value="1"/>
</dbReference>
<dbReference type="Pfam" id="PF04962">
    <property type="entry name" value="KduI"/>
    <property type="match status" value="1"/>
</dbReference>
<proteinExistence type="predicted"/>
<evidence type="ECO:0000313" key="3">
    <source>
        <dbReference type="EMBL" id="MCP0887496.1"/>
    </source>
</evidence>
<organism evidence="3 4">
    <name type="scientific">Ligilactobacillus ubinensis</name>
    <dbReference type="NCBI Taxonomy" id="2876789"/>
    <lineage>
        <taxon>Bacteria</taxon>
        <taxon>Bacillati</taxon>
        <taxon>Bacillota</taxon>
        <taxon>Bacilli</taxon>
        <taxon>Lactobacillales</taxon>
        <taxon>Lactobacillaceae</taxon>
        <taxon>Ligilactobacillus</taxon>
    </lineage>
</organism>
<dbReference type="GO" id="GO:0102482">
    <property type="term" value="F:5-deoxy-D-glucuronate isomerase activity"/>
    <property type="evidence" value="ECO:0007669"/>
    <property type="project" value="UniProtKB-EC"/>
</dbReference>
<dbReference type="PANTHER" id="PTHR39193">
    <property type="entry name" value="5-DEOXY-GLUCURONATE ISOMERASE"/>
    <property type="match status" value="1"/>
</dbReference>
<name>A0A9X2FN92_9LACO</name>
<dbReference type="InterPro" id="IPR014710">
    <property type="entry name" value="RmlC-like_jellyroll"/>
</dbReference>
<dbReference type="GO" id="GO:0008880">
    <property type="term" value="F:glucuronate isomerase activity"/>
    <property type="evidence" value="ECO:0007669"/>
    <property type="project" value="InterPro"/>
</dbReference>